<dbReference type="Proteomes" id="UP000314294">
    <property type="component" value="Unassembled WGS sequence"/>
</dbReference>
<proteinExistence type="predicted"/>
<dbReference type="EMBL" id="SRLO01000575">
    <property type="protein sequence ID" value="TNN51643.1"/>
    <property type="molecule type" value="Genomic_DNA"/>
</dbReference>
<reference evidence="1 2" key="1">
    <citation type="submission" date="2019-03" db="EMBL/GenBank/DDBJ databases">
        <title>First draft genome of Liparis tanakae, snailfish: a comprehensive survey of snailfish specific genes.</title>
        <authorList>
            <person name="Kim W."/>
            <person name="Song I."/>
            <person name="Jeong J.-H."/>
            <person name="Kim D."/>
            <person name="Kim S."/>
            <person name="Ryu S."/>
            <person name="Song J.Y."/>
            <person name="Lee S.K."/>
        </authorList>
    </citation>
    <scope>NUCLEOTIDE SEQUENCE [LARGE SCALE GENOMIC DNA]</scope>
    <source>
        <tissue evidence="1">Muscle</tissue>
    </source>
</reference>
<comment type="caution">
    <text evidence="1">The sequence shown here is derived from an EMBL/GenBank/DDBJ whole genome shotgun (WGS) entry which is preliminary data.</text>
</comment>
<evidence type="ECO:0000313" key="2">
    <source>
        <dbReference type="Proteomes" id="UP000314294"/>
    </source>
</evidence>
<organism evidence="1 2">
    <name type="scientific">Liparis tanakae</name>
    <name type="common">Tanaka's snailfish</name>
    <dbReference type="NCBI Taxonomy" id="230148"/>
    <lineage>
        <taxon>Eukaryota</taxon>
        <taxon>Metazoa</taxon>
        <taxon>Chordata</taxon>
        <taxon>Craniata</taxon>
        <taxon>Vertebrata</taxon>
        <taxon>Euteleostomi</taxon>
        <taxon>Actinopterygii</taxon>
        <taxon>Neopterygii</taxon>
        <taxon>Teleostei</taxon>
        <taxon>Neoteleostei</taxon>
        <taxon>Acanthomorphata</taxon>
        <taxon>Eupercaria</taxon>
        <taxon>Perciformes</taxon>
        <taxon>Cottioidei</taxon>
        <taxon>Cottales</taxon>
        <taxon>Liparidae</taxon>
        <taxon>Liparis</taxon>
    </lineage>
</organism>
<accession>A0A4Z2GFH7</accession>
<gene>
    <name evidence="1" type="ORF">EYF80_038159</name>
</gene>
<dbReference type="AlphaFoldDB" id="A0A4Z2GFH7"/>
<evidence type="ECO:0000313" key="1">
    <source>
        <dbReference type="EMBL" id="TNN51643.1"/>
    </source>
</evidence>
<name>A0A4Z2GFH7_9TELE</name>
<protein>
    <submittedName>
        <fullName evidence="1">Uncharacterized protein</fullName>
    </submittedName>
</protein>
<sequence length="60" mass="6184">MLSHVLPAASSAPDAFLTGVSGAARLDVVKTRGVTARNKRACISLGCTSKSLPSNDKEAR</sequence>
<keyword evidence="2" id="KW-1185">Reference proteome</keyword>